<feature type="region of interest" description="Disordered" evidence="7">
    <location>
        <begin position="444"/>
        <end position="516"/>
    </location>
</feature>
<dbReference type="GO" id="GO:0000981">
    <property type="term" value="F:DNA-binding transcription factor activity, RNA polymerase II-specific"/>
    <property type="evidence" value="ECO:0007669"/>
    <property type="project" value="InterPro"/>
</dbReference>
<dbReference type="RefSeq" id="XP_018014828.1">
    <property type="nucleotide sequence ID" value="XM_018159339.2"/>
</dbReference>
<dbReference type="PROSITE" id="PS00027">
    <property type="entry name" value="HOMEOBOX_1"/>
    <property type="match status" value="1"/>
</dbReference>
<dbReference type="Gene3D" id="1.10.10.60">
    <property type="entry name" value="Homeodomain-like"/>
    <property type="match status" value="1"/>
</dbReference>
<feature type="compositionally biased region" description="Polar residues" evidence="7">
    <location>
        <begin position="386"/>
        <end position="405"/>
    </location>
</feature>
<evidence type="ECO:0000313" key="10">
    <source>
        <dbReference type="RefSeq" id="XP_018014828.1"/>
    </source>
</evidence>
<reference evidence="10" key="1">
    <citation type="submission" date="2025-08" db="UniProtKB">
        <authorList>
            <consortium name="RefSeq"/>
        </authorList>
    </citation>
    <scope>IDENTIFICATION</scope>
    <source>
        <tissue evidence="10">Whole organism</tissue>
    </source>
</reference>
<protein>
    <submittedName>
        <fullName evidence="10">Uncharacterized protein LOC108671768</fullName>
    </submittedName>
</protein>
<dbReference type="PANTHER" id="PTHR24329:SF337">
    <property type="entry name" value="ARISTALESS RELATED HOMEOBOX"/>
    <property type="match status" value="1"/>
</dbReference>
<keyword evidence="9" id="KW-1185">Reference proteome</keyword>
<feature type="compositionally biased region" description="Low complexity" evidence="7">
    <location>
        <begin position="668"/>
        <end position="684"/>
    </location>
</feature>
<dbReference type="SMART" id="SM00389">
    <property type="entry name" value="HOX"/>
    <property type="match status" value="1"/>
</dbReference>
<proteinExistence type="predicted"/>
<feature type="region of interest" description="Disordered" evidence="7">
    <location>
        <begin position="1"/>
        <end position="83"/>
    </location>
</feature>
<dbReference type="GO" id="GO:0005634">
    <property type="term" value="C:nucleus"/>
    <property type="evidence" value="ECO:0007669"/>
    <property type="project" value="UniProtKB-SubCell"/>
</dbReference>
<feature type="compositionally biased region" description="Basic and acidic residues" evidence="7">
    <location>
        <begin position="444"/>
        <end position="511"/>
    </location>
</feature>
<feature type="region of interest" description="Disordered" evidence="7">
    <location>
        <begin position="378"/>
        <end position="407"/>
    </location>
</feature>
<dbReference type="SUPFAM" id="SSF46689">
    <property type="entry name" value="Homeodomain-like"/>
    <property type="match status" value="1"/>
</dbReference>
<organism evidence="9 10">
    <name type="scientific">Hyalella azteca</name>
    <name type="common">Amphipod</name>
    <dbReference type="NCBI Taxonomy" id="294128"/>
    <lineage>
        <taxon>Eukaryota</taxon>
        <taxon>Metazoa</taxon>
        <taxon>Ecdysozoa</taxon>
        <taxon>Arthropoda</taxon>
        <taxon>Crustacea</taxon>
        <taxon>Multicrustacea</taxon>
        <taxon>Malacostraca</taxon>
        <taxon>Eumalacostraca</taxon>
        <taxon>Peracarida</taxon>
        <taxon>Amphipoda</taxon>
        <taxon>Senticaudata</taxon>
        <taxon>Talitrida</taxon>
        <taxon>Talitroidea</taxon>
        <taxon>Hyalellidae</taxon>
        <taxon>Hyalella</taxon>
    </lineage>
</organism>
<evidence type="ECO:0000256" key="4">
    <source>
        <dbReference type="ARBA" id="ARBA00023242"/>
    </source>
</evidence>
<dbReference type="InterPro" id="IPR050649">
    <property type="entry name" value="Paired_Homeobox_TFs"/>
</dbReference>
<dbReference type="Proteomes" id="UP000694843">
    <property type="component" value="Unplaced"/>
</dbReference>
<dbReference type="FunFam" id="1.10.10.60:FF:000291">
    <property type="entry name" value="ALX homeobox protein 1"/>
    <property type="match status" value="1"/>
</dbReference>
<evidence type="ECO:0000313" key="9">
    <source>
        <dbReference type="Proteomes" id="UP000694843"/>
    </source>
</evidence>
<dbReference type="KEGG" id="hazt:108671768"/>
<dbReference type="PROSITE" id="PS50071">
    <property type="entry name" value="HOMEOBOX_2"/>
    <property type="match status" value="1"/>
</dbReference>
<accession>A0A8B7NMC1</accession>
<evidence type="ECO:0000256" key="6">
    <source>
        <dbReference type="RuleBase" id="RU000682"/>
    </source>
</evidence>
<dbReference type="Pfam" id="PF00046">
    <property type="entry name" value="Homeodomain"/>
    <property type="match status" value="1"/>
</dbReference>
<feature type="compositionally biased region" description="Low complexity" evidence="7">
    <location>
        <begin position="31"/>
        <end position="47"/>
    </location>
</feature>
<comment type="subcellular location">
    <subcellularLocation>
        <location evidence="1 5 6">Nucleus</location>
    </subcellularLocation>
</comment>
<dbReference type="InterPro" id="IPR017970">
    <property type="entry name" value="Homeobox_CS"/>
</dbReference>
<feature type="region of interest" description="Disordered" evidence="7">
    <location>
        <begin position="666"/>
        <end position="729"/>
    </location>
</feature>
<feature type="compositionally biased region" description="Polar residues" evidence="7">
    <location>
        <begin position="1"/>
        <end position="24"/>
    </location>
</feature>
<keyword evidence="4 5" id="KW-0539">Nucleus</keyword>
<dbReference type="OrthoDB" id="6159439at2759"/>
<feature type="DNA-binding region" description="Homeobox" evidence="5">
    <location>
        <begin position="264"/>
        <end position="323"/>
    </location>
</feature>
<dbReference type="PANTHER" id="PTHR24329">
    <property type="entry name" value="HOMEOBOX PROTEIN ARISTALESS"/>
    <property type="match status" value="1"/>
</dbReference>
<feature type="region of interest" description="Disordered" evidence="7">
    <location>
        <begin position="346"/>
        <end position="365"/>
    </location>
</feature>
<name>A0A8B7NMC1_HYAAZ</name>
<dbReference type="AlphaFoldDB" id="A0A8B7NMC1"/>
<dbReference type="PRINTS" id="PR00031">
    <property type="entry name" value="HTHREPRESSR"/>
</dbReference>
<evidence type="ECO:0000256" key="3">
    <source>
        <dbReference type="ARBA" id="ARBA00023155"/>
    </source>
</evidence>
<feature type="domain" description="Homeobox" evidence="8">
    <location>
        <begin position="262"/>
        <end position="322"/>
    </location>
</feature>
<dbReference type="InterPro" id="IPR000047">
    <property type="entry name" value="HTH_motif"/>
</dbReference>
<evidence type="ECO:0000259" key="8">
    <source>
        <dbReference type="PROSITE" id="PS50071"/>
    </source>
</evidence>
<feature type="compositionally biased region" description="Low complexity" evidence="7">
    <location>
        <begin position="70"/>
        <end position="83"/>
    </location>
</feature>
<keyword evidence="3 5" id="KW-0371">Homeobox</keyword>
<evidence type="ECO:0000256" key="2">
    <source>
        <dbReference type="ARBA" id="ARBA00023125"/>
    </source>
</evidence>
<evidence type="ECO:0000256" key="7">
    <source>
        <dbReference type="SAM" id="MobiDB-lite"/>
    </source>
</evidence>
<keyword evidence="2 5" id="KW-0238">DNA-binding</keyword>
<gene>
    <name evidence="10" type="primary">LOC108671768</name>
</gene>
<dbReference type="InterPro" id="IPR001356">
    <property type="entry name" value="HD"/>
</dbReference>
<sequence length="729" mass="80940">MLAVMSTLNAEPHSSPSSPQTRLQTPPPFPSSSSHTSTSSPSPLPASIYPLNFSRHRRDSSPQPYDVHFSTSPALTSSSQTLTSQVIPTSSCAAIFSSIRSMATMGSRPSDMPPTASLPSPINFPFQLNLDGARANILSGSRLVPPLLPAASFLPPHASGISPRQSLVRRTQPGIRELPSGIRELHQVSMSETNRGIKRHFDQMNSEQSLYNNGEAKRDMGVRLETSHDKFPSGHLGVMGGSRLPPHGPLRLIPPSLEEPRRKQRRYRTTFTTQQLEEMEQVFIKTQYPDVVTREELAMKIGLTEARIQVWFQNRRAKWRKQEKGMNAAAAAAGQQGYPAELLAKLHSLPSGPSPSPPPPHHQEKTDVRFPQHLIYAHQPPRDTSPGPSCSSPRSLSPHNENFASSREEAHDFRYPLLTPSSLLYQNSFHAFVAHLKSRHEQAELRRKDINAADDSKSSVDSNEDRTEDNTVESHEPREGSIETNAKEEENKYEPDHDVEPTDLSNKKSMTDESDAANDVAKQDIGKHLLQSHDEPFSWRFSEFQRGSVEPLHSSAPEGAAQKCFIPTPSGTCPGGSRSIDNSANKIEAEETENNVTTREHTTLDLQAMVAFRALETSRTLDLATLEQYRRLLEKRSLEAKLKQEMSRQLTLAGLHRAHDDIPLPYHNNIKSNNNNNDSMKCNNGKSFHSFPEISSPGRTPPPTLAEDKVQGDNVVPIKLEPSQNNEEG</sequence>
<dbReference type="CDD" id="cd00086">
    <property type="entry name" value="homeodomain"/>
    <property type="match status" value="1"/>
</dbReference>
<evidence type="ECO:0000256" key="5">
    <source>
        <dbReference type="PROSITE-ProRule" id="PRU00108"/>
    </source>
</evidence>
<evidence type="ECO:0000256" key="1">
    <source>
        <dbReference type="ARBA" id="ARBA00004123"/>
    </source>
</evidence>
<dbReference type="InterPro" id="IPR009057">
    <property type="entry name" value="Homeodomain-like_sf"/>
</dbReference>
<dbReference type="GeneID" id="108671768"/>
<dbReference type="GO" id="GO:0000977">
    <property type="term" value="F:RNA polymerase II transcription regulatory region sequence-specific DNA binding"/>
    <property type="evidence" value="ECO:0007669"/>
    <property type="project" value="TreeGrafter"/>
</dbReference>